<dbReference type="PANTHER" id="PTHR43214">
    <property type="entry name" value="TWO-COMPONENT RESPONSE REGULATOR"/>
    <property type="match status" value="1"/>
</dbReference>
<dbReference type="GO" id="GO:0003677">
    <property type="term" value="F:DNA binding"/>
    <property type="evidence" value="ECO:0007669"/>
    <property type="project" value="UniProtKB-KW"/>
</dbReference>
<dbReference type="EMBL" id="CADCUZ010000036">
    <property type="protein sequence ID" value="CAA9405204.1"/>
    <property type="molecule type" value="Genomic_DNA"/>
</dbReference>
<dbReference type="PROSITE" id="PS50110">
    <property type="entry name" value="RESPONSE_REGULATORY"/>
    <property type="match status" value="1"/>
</dbReference>
<evidence type="ECO:0000313" key="6">
    <source>
        <dbReference type="EMBL" id="CAA9405204.1"/>
    </source>
</evidence>
<dbReference type="SUPFAM" id="SSF52172">
    <property type="entry name" value="CheY-like"/>
    <property type="match status" value="1"/>
</dbReference>
<evidence type="ECO:0000256" key="4">
    <source>
        <dbReference type="PROSITE-ProRule" id="PRU00169"/>
    </source>
</evidence>
<evidence type="ECO:0000256" key="3">
    <source>
        <dbReference type="ARBA" id="ARBA00023163"/>
    </source>
</evidence>
<dbReference type="AlphaFoldDB" id="A0A6J4PA62"/>
<organism evidence="6">
    <name type="scientific">uncultured Rubrobacteraceae bacterium</name>
    <dbReference type="NCBI Taxonomy" id="349277"/>
    <lineage>
        <taxon>Bacteria</taxon>
        <taxon>Bacillati</taxon>
        <taxon>Actinomycetota</taxon>
        <taxon>Rubrobacteria</taxon>
        <taxon>Rubrobacterales</taxon>
        <taxon>Rubrobacteraceae</taxon>
        <taxon>environmental samples</taxon>
    </lineage>
</organism>
<keyword evidence="1" id="KW-0805">Transcription regulation</keyword>
<reference evidence="6" key="1">
    <citation type="submission" date="2020-02" db="EMBL/GenBank/DDBJ databases">
        <authorList>
            <person name="Meier V. D."/>
        </authorList>
    </citation>
    <scope>NUCLEOTIDE SEQUENCE</scope>
    <source>
        <strain evidence="6">AVDCRST_MAG55</strain>
    </source>
</reference>
<protein>
    <recommendedName>
        <fullName evidence="5">Response regulatory domain-containing protein</fullName>
    </recommendedName>
</protein>
<evidence type="ECO:0000256" key="1">
    <source>
        <dbReference type="ARBA" id="ARBA00023015"/>
    </source>
</evidence>
<evidence type="ECO:0000256" key="2">
    <source>
        <dbReference type="ARBA" id="ARBA00023125"/>
    </source>
</evidence>
<evidence type="ECO:0000259" key="5">
    <source>
        <dbReference type="PROSITE" id="PS50110"/>
    </source>
</evidence>
<accession>A0A6J4PA62</accession>
<dbReference type="Gene3D" id="3.40.50.2300">
    <property type="match status" value="1"/>
</dbReference>
<dbReference type="Pfam" id="PF00072">
    <property type="entry name" value="Response_reg"/>
    <property type="match status" value="1"/>
</dbReference>
<gene>
    <name evidence="6" type="ORF">AVDCRST_MAG55-971</name>
</gene>
<sequence>MGAEPEIELVGEATDGKEAVARALELRPDVILMGLNIAYVTGIGSTRRILKASPDTAILMLTMFEDDDPVLAAMRAGAPGYVLKGADWAHTLRAIQAVNNGEAIISPTITRRLTG</sequence>
<dbReference type="InterPro" id="IPR001789">
    <property type="entry name" value="Sig_transdc_resp-reg_receiver"/>
</dbReference>
<dbReference type="InterPro" id="IPR011006">
    <property type="entry name" value="CheY-like_superfamily"/>
</dbReference>
<dbReference type="InterPro" id="IPR058245">
    <property type="entry name" value="NreC/VraR/RcsB-like_REC"/>
</dbReference>
<dbReference type="GO" id="GO:0000160">
    <property type="term" value="P:phosphorelay signal transduction system"/>
    <property type="evidence" value="ECO:0007669"/>
    <property type="project" value="InterPro"/>
</dbReference>
<keyword evidence="3" id="KW-0804">Transcription</keyword>
<feature type="domain" description="Response regulatory" evidence="5">
    <location>
        <begin position="1"/>
        <end position="99"/>
    </location>
</feature>
<dbReference type="PANTHER" id="PTHR43214:SF24">
    <property type="entry name" value="TRANSCRIPTIONAL REGULATORY PROTEIN NARL-RELATED"/>
    <property type="match status" value="1"/>
</dbReference>
<dbReference type="CDD" id="cd17535">
    <property type="entry name" value="REC_NarL-like"/>
    <property type="match status" value="1"/>
</dbReference>
<comment type="caution">
    <text evidence="4">Lacks conserved residue(s) required for the propagation of feature annotation.</text>
</comment>
<keyword evidence="2" id="KW-0238">DNA-binding</keyword>
<dbReference type="InterPro" id="IPR039420">
    <property type="entry name" value="WalR-like"/>
</dbReference>
<name>A0A6J4PA62_9ACTN</name>
<proteinExistence type="predicted"/>